<evidence type="ECO:0000256" key="6">
    <source>
        <dbReference type="SAM" id="SignalP"/>
    </source>
</evidence>
<evidence type="ECO:0000256" key="5">
    <source>
        <dbReference type="SAM" id="MobiDB-lite"/>
    </source>
</evidence>
<dbReference type="SUPFAM" id="SSF54001">
    <property type="entry name" value="Cysteine proteinases"/>
    <property type="match status" value="1"/>
</dbReference>
<dbReference type="GO" id="GO:0006508">
    <property type="term" value="P:proteolysis"/>
    <property type="evidence" value="ECO:0007669"/>
    <property type="project" value="UniProtKB-KW"/>
</dbReference>
<evidence type="ECO:0000256" key="3">
    <source>
        <dbReference type="ARBA" id="ARBA00022801"/>
    </source>
</evidence>
<dbReference type="GO" id="GO:0008234">
    <property type="term" value="F:cysteine-type peptidase activity"/>
    <property type="evidence" value="ECO:0007669"/>
    <property type="project" value="UniProtKB-KW"/>
</dbReference>
<organism evidence="8 9">
    <name type="scientific">Mycolicibacterium fortuitum subsp. acetamidolyticum</name>
    <dbReference type="NCBI Taxonomy" id="144550"/>
    <lineage>
        <taxon>Bacteria</taxon>
        <taxon>Bacillati</taxon>
        <taxon>Actinomycetota</taxon>
        <taxon>Actinomycetes</taxon>
        <taxon>Mycobacteriales</taxon>
        <taxon>Mycobacteriaceae</taxon>
        <taxon>Mycolicibacterium</taxon>
    </lineage>
</organism>
<evidence type="ECO:0000256" key="4">
    <source>
        <dbReference type="ARBA" id="ARBA00022807"/>
    </source>
</evidence>
<feature type="chain" id="PRO_5039287111" evidence="6">
    <location>
        <begin position="29"/>
        <end position="240"/>
    </location>
</feature>
<proteinExistence type="inferred from homology"/>
<dbReference type="EMBL" id="BCSZ01000080">
    <property type="protein sequence ID" value="GAT06521.1"/>
    <property type="molecule type" value="Genomic_DNA"/>
</dbReference>
<keyword evidence="6" id="KW-0732">Signal</keyword>
<reference evidence="8 9" key="1">
    <citation type="journal article" date="2016" name="Genome Announc.">
        <title>Draft Genome Sequences of Five Rapidly Growing Mycobacterium Species, M. thermoresistibile, M. fortuitum subsp. acetamidolyticum, M. canariasense, M. brisbanense, and M. novocastrense.</title>
        <authorList>
            <person name="Katahira K."/>
            <person name="Ogura Y."/>
            <person name="Gotoh Y."/>
            <person name="Hayashi T."/>
        </authorList>
    </citation>
    <scope>NUCLEOTIDE SEQUENCE [LARGE SCALE GENOMIC DNA]</scope>
    <source>
        <strain evidence="8 9">JCM6368</strain>
    </source>
</reference>
<dbReference type="InterPro" id="IPR000064">
    <property type="entry name" value="NLP_P60_dom"/>
</dbReference>
<feature type="domain" description="NlpC/P60" evidence="7">
    <location>
        <begin position="16"/>
        <end position="146"/>
    </location>
</feature>
<feature type="region of interest" description="Disordered" evidence="5">
    <location>
        <begin position="152"/>
        <end position="240"/>
    </location>
</feature>
<feature type="compositionally biased region" description="Pro residues" evidence="5">
    <location>
        <begin position="194"/>
        <end position="211"/>
    </location>
</feature>
<feature type="compositionally biased region" description="Low complexity" evidence="5">
    <location>
        <begin position="212"/>
        <end position="222"/>
    </location>
</feature>
<reference evidence="9" key="2">
    <citation type="submission" date="2016-02" db="EMBL/GenBank/DDBJ databases">
        <title>Draft genome sequence of five rapidly growing Mycobacterium species.</title>
        <authorList>
            <person name="Katahira K."/>
            <person name="Gotou Y."/>
            <person name="Iida K."/>
            <person name="Ogura Y."/>
            <person name="Hayashi T."/>
        </authorList>
    </citation>
    <scope>NUCLEOTIDE SEQUENCE [LARGE SCALE GENOMIC DNA]</scope>
    <source>
        <strain evidence="9">JCM6368</strain>
    </source>
</reference>
<keyword evidence="4" id="KW-0788">Thiol protease</keyword>
<keyword evidence="3" id="KW-0378">Hydrolase</keyword>
<dbReference type="Gene3D" id="3.90.1720.10">
    <property type="entry name" value="endopeptidase domain like (from Nostoc punctiforme)"/>
    <property type="match status" value="1"/>
</dbReference>
<keyword evidence="2" id="KW-0645">Protease</keyword>
<name>A0A117IGY3_MYCFO</name>
<feature type="compositionally biased region" description="Pro residues" evidence="5">
    <location>
        <begin position="175"/>
        <end position="187"/>
    </location>
</feature>
<evidence type="ECO:0000256" key="2">
    <source>
        <dbReference type="ARBA" id="ARBA00022670"/>
    </source>
</evidence>
<evidence type="ECO:0000313" key="9">
    <source>
        <dbReference type="Proteomes" id="UP000069705"/>
    </source>
</evidence>
<dbReference type="AlphaFoldDB" id="A0A117IGY3"/>
<accession>A0A117IGY3</accession>
<evidence type="ECO:0000313" key="8">
    <source>
        <dbReference type="EMBL" id="GAT06521.1"/>
    </source>
</evidence>
<dbReference type="PROSITE" id="PS51935">
    <property type="entry name" value="NLPC_P60"/>
    <property type="match status" value="1"/>
</dbReference>
<dbReference type="Proteomes" id="UP000069705">
    <property type="component" value="Unassembled WGS sequence"/>
</dbReference>
<comment type="similarity">
    <text evidence="1">Belongs to the peptidase C40 family.</text>
</comment>
<feature type="signal peptide" evidence="6">
    <location>
        <begin position="1"/>
        <end position="28"/>
    </location>
</feature>
<evidence type="ECO:0000256" key="1">
    <source>
        <dbReference type="ARBA" id="ARBA00007074"/>
    </source>
</evidence>
<dbReference type="InterPro" id="IPR038765">
    <property type="entry name" value="Papain-like_cys_pep_sf"/>
</dbReference>
<sequence length="240" mass="24550">MNGVTYFARPKTALLASRRMFAIATLMALVQQVSGTPYISGGDSPAGTDCSGLASWVSNMATGRPVYGDRFNTGNQERALLARGFKYGTQPGALVIGWNSGHTAVTLPDGTPVSSGEGGHGVRIGGGGAYQRQFNHHMYLPMEEVALPEAPADAPIDPFAPPPPAPIEQMAAPAPVDPFAPPPPPADPMAAPAPMDPFAPPPPADAMPPAAPLDGPAPIVLDVPPPPAPPAPEEPAPVAI</sequence>
<evidence type="ECO:0000259" key="7">
    <source>
        <dbReference type="PROSITE" id="PS51935"/>
    </source>
</evidence>
<comment type="caution">
    <text evidence="8">The sequence shown here is derived from an EMBL/GenBank/DDBJ whole genome shotgun (WGS) entry which is preliminary data.</text>
</comment>
<gene>
    <name evidence="8" type="ORF">RMCFA_6632</name>
</gene>
<protein>
    <submittedName>
        <fullName evidence="8">Exported protein</fullName>
    </submittedName>
</protein>
<feature type="compositionally biased region" description="Pro residues" evidence="5">
    <location>
        <begin position="223"/>
        <end position="240"/>
    </location>
</feature>